<feature type="domain" description="GP-PDE" evidence="9">
    <location>
        <begin position="63"/>
        <end position="393"/>
    </location>
</feature>
<dbReference type="OrthoDB" id="9758957at2"/>
<dbReference type="PANTHER" id="PTHR43620">
    <property type="entry name" value="GLYCEROPHOSPHORYL DIESTER PHOSPHODIESTERASE"/>
    <property type="match status" value="1"/>
</dbReference>
<dbReference type="InterPro" id="IPR017946">
    <property type="entry name" value="PLC-like_Pdiesterase_TIM-brl"/>
</dbReference>
<dbReference type="Proteomes" id="UP000008366">
    <property type="component" value="Unassembled WGS sequence"/>
</dbReference>
<gene>
    <name evidence="10" type="primary">glpQ</name>
    <name evidence="10" type="ORF">KILIM_016_00610</name>
</gene>
<dbReference type="Gene3D" id="3.20.20.190">
    <property type="entry name" value="Phosphatidylinositol (PI) phosphodiesterase"/>
    <property type="match status" value="1"/>
</dbReference>
<keyword evidence="11" id="KW-1185">Reference proteome</keyword>
<evidence type="ECO:0000256" key="7">
    <source>
        <dbReference type="SAM" id="MobiDB-lite"/>
    </source>
</evidence>
<feature type="compositionally biased region" description="Low complexity" evidence="7">
    <location>
        <begin position="39"/>
        <end position="51"/>
    </location>
</feature>
<dbReference type="RefSeq" id="WP_006591653.1">
    <property type="nucleotide sequence ID" value="NZ_BAHD01000016.1"/>
</dbReference>
<evidence type="ECO:0000256" key="2">
    <source>
        <dbReference type="ARBA" id="ARBA00012247"/>
    </source>
</evidence>
<dbReference type="CDD" id="cd08602">
    <property type="entry name" value="GDPD_ScGlpQ1_like"/>
    <property type="match status" value="1"/>
</dbReference>
<comment type="catalytic activity">
    <reaction evidence="6">
        <text>a sn-glycero-3-phosphodiester + H2O = an alcohol + sn-glycerol 3-phosphate + H(+)</text>
        <dbReference type="Rhea" id="RHEA:12969"/>
        <dbReference type="ChEBI" id="CHEBI:15377"/>
        <dbReference type="ChEBI" id="CHEBI:15378"/>
        <dbReference type="ChEBI" id="CHEBI:30879"/>
        <dbReference type="ChEBI" id="CHEBI:57597"/>
        <dbReference type="ChEBI" id="CHEBI:83408"/>
        <dbReference type="EC" id="3.1.4.46"/>
    </reaction>
</comment>
<keyword evidence="4" id="KW-0319">Glycerol metabolism</keyword>
<evidence type="ECO:0000313" key="10">
    <source>
        <dbReference type="EMBL" id="GAB95121.1"/>
    </source>
</evidence>
<dbReference type="SUPFAM" id="SSF51695">
    <property type="entry name" value="PLC-like phosphodiesterases"/>
    <property type="match status" value="1"/>
</dbReference>
<evidence type="ECO:0000256" key="8">
    <source>
        <dbReference type="SAM" id="SignalP"/>
    </source>
</evidence>
<evidence type="ECO:0000313" key="11">
    <source>
        <dbReference type="Proteomes" id="UP000008366"/>
    </source>
</evidence>
<feature type="region of interest" description="Disordered" evidence="7">
    <location>
        <begin position="36"/>
        <end position="62"/>
    </location>
</feature>
<evidence type="ECO:0000256" key="3">
    <source>
        <dbReference type="ARBA" id="ARBA00022729"/>
    </source>
</evidence>
<keyword evidence="5" id="KW-0378">Hydrolase</keyword>
<dbReference type="GO" id="GO:0006629">
    <property type="term" value="P:lipid metabolic process"/>
    <property type="evidence" value="ECO:0007669"/>
    <property type="project" value="InterPro"/>
</dbReference>
<dbReference type="InterPro" id="IPR030395">
    <property type="entry name" value="GP_PDE_dom"/>
</dbReference>
<evidence type="ECO:0000259" key="9">
    <source>
        <dbReference type="PROSITE" id="PS51704"/>
    </source>
</evidence>
<keyword evidence="3 8" id="KW-0732">Signal</keyword>
<dbReference type="GO" id="GO:0042597">
    <property type="term" value="C:periplasmic space"/>
    <property type="evidence" value="ECO:0007669"/>
    <property type="project" value="TreeGrafter"/>
</dbReference>
<dbReference type="AlphaFoldDB" id="K6WMT4"/>
<evidence type="ECO:0000256" key="4">
    <source>
        <dbReference type="ARBA" id="ARBA00022798"/>
    </source>
</evidence>
<protein>
    <recommendedName>
        <fullName evidence="2">glycerophosphodiester phosphodiesterase</fullName>
        <ecNumber evidence="2">3.1.4.46</ecNumber>
    </recommendedName>
</protein>
<dbReference type="Pfam" id="PF03009">
    <property type="entry name" value="GDPD"/>
    <property type="match status" value="1"/>
</dbReference>
<dbReference type="STRING" id="1184609.KILIM_016_00610"/>
<dbReference type="GO" id="GO:0008889">
    <property type="term" value="F:glycerophosphodiester phosphodiesterase activity"/>
    <property type="evidence" value="ECO:0007669"/>
    <property type="project" value="UniProtKB-EC"/>
</dbReference>
<comment type="similarity">
    <text evidence="1">Belongs to the glycerophosphoryl diester phosphodiesterase family.</text>
</comment>
<proteinExistence type="inferred from homology"/>
<comment type="caution">
    <text evidence="10">The sequence shown here is derived from an EMBL/GenBank/DDBJ whole genome shotgun (WGS) entry which is preliminary data.</text>
</comment>
<evidence type="ECO:0000256" key="1">
    <source>
        <dbReference type="ARBA" id="ARBA00007277"/>
    </source>
</evidence>
<feature type="chain" id="PRO_5003899705" description="glycerophosphodiester phosphodiesterase" evidence="8">
    <location>
        <begin position="32"/>
        <end position="402"/>
    </location>
</feature>
<feature type="signal peptide" evidence="8">
    <location>
        <begin position="1"/>
        <end position="31"/>
    </location>
</feature>
<organism evidence="10 11">
    <name type="scientific">Kineosphaera limosa NBRC 100340</name>
    <dbReference type="NCBI Taxonomy" id="1184609"/>
    <lineage>
        <taxon>Bacteria</taxon>
        <taxon>Bacillati</taxon>
        <taxon>Actinomycetota</taxon>
        <taxon>Actinomycetes</taxon>
        <taxon>Micrococcales</taxon>
        <taxon>Dermatophilaceae</taxon>
        <taxon>Kineosphaera</taxon>
    </lineage>
</organism>
<dbReference type="EC" id="3.1.4.46" evidence="2"/>
<dbReference type="PROSITE" id="PS51704">
    <property type="entry name" value="GP_PDE"/>
    <property type="match status" value="1"/>
</dbReference>
<dbReference type="eggNOG" id="COG0584">
    <property type="taxonomic scope" value="Bacteria"/>
</dbReference>
<sequence length="402" mass="44147">MTSRSRITPFALVGTVALTLSTLAAAPVVNAAPPPTGSPLAAQAPADTAAKPPHPHQKRPGEPLIVAHRGASGYRPEHTIAAYELAAAMGADYIEPDLVLTKDGMLVDRHEPEIGGTTNVADHPEFADRKTTKNLDGTDVTGWFTEDFTLAELKSLRAVERLPKQRQHNTIYDGLYDVPTFEEVLTLREELSKKHGRTIGIIPEIKHSTYFHEKGLNPEQAFLEAVRKHGLNSKKAPLWLQSFEITNLRAVRDMGYRANSTFLAWTGDGQWDGPYDLLSKGDARKYSDWMKPAGLKEIATFADGIGPEKFFVIPKKADGTLDAPTSLVADAHAAGLKVVPWTFRNENSFMAKDFQTSDDATQYGRAIDEMVTYLRTGIDGLFTDNPDTGVIARQHFLAEKGK</sequence>
<evidence type="ECO:0000256" key="5">
    <source>
        <dbReference type="ARBA" id="ARBA00022801"/>
    </source>
</evidence>
<reference evidence="10 11" key="1">
    <citation type="submission" date="2012-08" db="EMBL/GenBank/DDBJ databases">
        <title>Whole genome shotgun sequence of Kineosphaera limosa NBRC 100340.</title>
        <authorList>
            <person name="Yoshida I."/>
            <person name="Isaki S."/>
            <person name="Hosoyama A."/>
            <person name="Tsuchikane K."/>
            <person name="Katsumata H."/>
            <person name="Ando Y."/>
            <person name="Ohji S."/>
            <person name="Hamada M."/>
            <person name="Tamura T."/>
            <person name="Yamazoe A."/>
            <person name="Yamazaki S."/>
            <person name="Fujita N."/>
        </authorList>
    </citation>
    <scope>NUCLEOTIDE SEQUENCE [LARGE SCALE GENOMIC DNA]</scope>
    <source>
        <strain evidence="10 11">NBRC 100340</strain>
    </source>
</reference>
<accession>K6WMT4</accession>
<evidence type="ECO:0000256" key="6">
    <source>
        <dbReference type="ARBA" id="ARBA00047512"/>
    </source>
</evidence>
<dbReference type="GO" id="GO:0006071">
    <property type="term" value="P:glycerol metabolic process"/>
    <property type="evidence" value="ECO:0007669"/>
    <property type="project" value="UniProtKB-KW"/>
</dbReference>
<dbReference type="EMBL" id="BAHD01000016">
    <property type="protein sequence ID" value="GAB95121.1"/>
    <property type="molecule type" value="Genomic_DNA"/>
</dbReference>
<name>K6WMT4_9MICO</name>
<dbReference type="PANTHER" id="PTHR43620:SF7">
    <property type="entry name" value="GLYCEROPHOSPHODIESTER PHOSPHODIESTERASE GDPD5-RELATED"/>
    <property type="match status" value="1"/>
</dbReference>